<evidence type="ECO:0000313" key="2">
    <source>
        <dbReference type="EMBL" id="KMM69276.1"/>
    </source>
</evidence>
<dbReference type="AlphaFoldDB" id="A0A0J6F8E5"/>
<dbReference type="EMBL" id="DS268111">
    <property type="protein sequence ID" value="KMM69276.1"/>
    <property type="molecule type" value="Genomic_DNA"/>
</dbReference>
<evidence type="ECO:0000259" key="1">
    <source>
        <dbReference type="Pfam" id="PF13391"/>
    </source>
</evidence>
<name>A0A0J6F8E5_COCPO</name>
<dbReference type="InterPro" id="IPR003615">
    <property type="entry name" value="HNH_nuc"/>
</dbReference>
<reference evidence="3" key="3">
    <citation type="journal article" date="2010" name="Genome Res.">
        <title>Population genomic sequencing of Coccidioides fungi reveals recent hybridization and transposon control.</title>
        <authorList>
            <person name="Neafsey D.E."/>
            <person name="Barker B.M."/>
            <person name="Sharpton T.J."/>
            <person name="Stajich J.E."/>
            <person name="Park D.J."/>
            <person name="Whiston E."/>
            <person name="Hung C.-Y."/>
            <person name="McMahan C."/>
            <person name="White J."/>
            <person name="Sykes S."/>
            <person name="Heiman D."/>
            <person name="Young S."/>
            <person name="Zeng Q."/>
            <person name="Abouelleil A."/>
            <person name="Aftuck L."/>
            <person name="Bessette D."/>
            <person name="Brown A."/>
            <person name="FitzGerald M."/>
            <person name="Lui A."/>
            <person name="Macdonald J.P."/>
            <person name="Priest M."/>
            <person name="Orbach M.J."/>
            <person name="Galgiani J.N."/>
            <person name="Kirkland T.N."/>
            <person name="Cole G.T."/>
            <person name="Birren B.W."/>
            <person name="Henn M.R."/>
            <person name="Taylor J.W."/>
            <person name="Rounsley S.D."/>
        </authorList>
    </citation>
    <scope>NUCLEOTIDE SEQUENCE [LARGE SCALE GENOMIC DNA]</scope>
    <source>
        <strain evidence="3">RMSCC 3488</strain>
    </source>
</reference>
<dbReference type="Proteomes" id="UP000054567">
    <property type="component" value="Unassembled WGS sequence"/>
</dbReference>
<dbReference type="VEuPathDB" id="FungiDB:CPAG_05596"/>
<sequence length="242" mass="27553">MGALEEFADYMVTQFFLPFRASSIKTPQPTPTMLSSIEASTATGTKQRISDLRHDCLVRDHHRCVVTRKFDITEARRRYERDKNCTDDDGELLEREQRDNFQYLEVAHILPHCLTKVGSGDKDLTESKKNVLRILDMFDTGITHLIDGLKIDSPSNALTLTFDNLRLFGEFQIYFEPTGRAYEYTIHSVESGLLSNPFFPVTRTLTLSPNHTIDPPSPRLLGIHRAISLILKLIPLPIIPNP</sequence>
<dbReference type="OrthoDB" id="4181927at2759"/>
<gene>
    <name evidence="2" type="ORF">CPAG_05596</name>
</gene>
<protein>
    <recommendedName>
        <fullName evidence="1">HNH nuclease domain-containing protein</fullName>
    </recommendedName>
</protein>
<evidence type="ECO:0000313" key="3">
    <source>
        <dbReference type="Proteomes" id="UP000054567"/>
    </source>
</evidence>
<accession>A0A0J6F8E5</accession>
<organism evidence="2 3">
    <name type="scientific">Coccidioides posadasii RMSCC 3488</name>
    <dbReference type="NCBI Taxonomy" id="454284"/>
    <lineage>
        <taxon>Eukaryota</taxon>
        <taxon>Fungi</taxon>
        <taxon>Dikarya</taxon>
        <taxon>Ascomycota</taxon>
        <taxon>Pezizomycotina</taxon>
        <taxon>Eurotiomycetes</taxon>
        <taxon>Eurotiomycetidae</taxon>
        <taxon>Onygenales</taxon>
        <taxon>Onygenaceae</taxon>
        <taxon>Coccidioides</taxon>
    </lineage>
</organism>
<feature type="domain" description="HNH nuclease" evidence="1">
    <location>
        <begin position="88"/>
        <end position="176"/>
    </location>
</feature>
<proteinExistence type="predicted"/>
<reference evidence="3" key="2">
    <citation type="journal article" date="2009" name="Genome Res.">
        <title>Comparative genomic analyses of the human fungal pathogens Coccidioides and their relatives.</title>
        <authorList>
            <person name="Sharpton T.J."/>
            <person name="Stajich J.E."/>
            <person name="Rounsley S.D."/>
            <person name="Gardner M.J."/>
            <person name="Wortman J.R."/>
            <person name="Jordar V.S."/>
            <person name="Maiti R."/>
            <person name="Kodira C.D."/>
            <person name="Neafsey D.E."/>
            <person name="Zeng Q."/>
            <person name="Hung C.-Y."/>
            <person name="McMahan C."/>
            <person name="Muszewska A."/>
            <person name="Grynberg M."/>
            <person name="Mandel M.A."/>
            <person name="Kellner E.M."/>
            <person name="Barker B.M."/>
            <person name="Galgiani J.N."/>
            <person name="Orbach M.J."/>
            <person name="Kirkland T.N."/>
            <person name="Cole G.T."/>
            <person name="Henn M.R."/>
            <person name="Birren B.W."/>
            <person name="Taylor J.W."/>
        </authorList>
    </citation>
    <scope>NUCLEOTIDE SEQUENCE [LARGE SCALE GENOMIC DNA]</scope>
    <source>
        <strain evidence="3">RMSCC 3488</strain>
    </source>
</reference>
<reference evidence="2 3" key="1">
    <citation type="submission" date="2007-06" db="EMBL/GenBank/DDBJ databases">
        <title>The Genome Sequence of Coccidioides posadasii RMSCC_3488.</title>
        <authorList>
            <consortium name="Coccidioides Genome Resources Consortium"/>
            <consortium name="The Broad Institute Genome Sequencing Platform"/>
            <person name="Henn M.R."/>
            <person name="Sykes S."/>
            <person name="Young S."/>
            <person name="Jaffe D."/>
            <person name="Berlin A."/>
            <person name="Alvarez P."/>
            <person name="Butler J."/>
            <person name="Gnerre S."/>
            <person name="Grabherr M."/>
            <person name="Mauceli E."/>
            <person name="Brockman W."/>
            <person name="Kodira C."/>
            <person name="Alvarado L."/>
            <person name="Zeng Q."/>
            <person name="Crawford M."/>
            <person name="Antoine C."/>
            <person name="Devon K."/>
            <person name="Galgiani J."/>
            <person name="Orsborn K."/>
            <person name="Lewis M.L."/>
            <person name="Nusbaum C."/>
            <person name="Galagan J."/>
            <person name="Birren B."/>
        </authorList>
    </citation>
    <scope>NUCLEOTIDE SEQUENCE [LARGE SCALE GENOMIC DNA]</scope>
    <source>
        <strain evidence="2 3">RMSCC 3488</strain>
    </source>
</reference>
<dbReference type="Pfam" id="PF13391">
    <property type="entry name" value="HNH_2"/>
    <property type="match status" value="1"/>
</dbReference>